<protein>
    <submittedName>
        <fullName evidence="3">Uncharacterized protein</fullName>
    </submittedName>
</protein>
<proteinExistence type="predicted"/>
<evidence type="ECO:0000313" key="2">
    <source>
        <dbReference type="EMBL" id="CAF2093664.1"/>
    </source>
</evidence>
<evidence type="ECO:0000256" key="1">
    <source>
        <dbReference type="SAM" id="MobiDB-lite"/>
    </source>
</evidence>
<evidence type="ECO:0000313" key="4">
    <source>
        <dbReference type="Proteomes" id="UP000663866"/>
    </source>
</evidence>
<dbReference type="EMBL" id="CAJNRF010007660">
    <property type="protein sequence ID" value="CAF2093664.1"/>
    <property type="molecule type" value="Genomic_DNA"/>
</dbReference>
<keyword evidence="4" id="KW-1185">Reference proteome</keyword>
<evidence type="ECO:0000313" key="3">
    <source>
        <dbReference type="EMBL" id="CAF4573659.1"/>
    </source>
</evidence>
<feature type="non-terminal residue" evidence="3">
    <location>
        <position position="124"/>
    </location>
</feature>
<dbReference type="AlphaFoldDB" id="A0A821A1J4"/>
<organism evidence="3 4">
    <name type="scientific">Rotaria magnacalcarata</name>
    <dbReference type="NCBI Taxonomy" id="392030"/>
    <lineage>
        <taxon>Eukaryota</taxon>
        <taxon>Metazoa</taxon>
        <taxon>Spiralia</taxon>
        <taxon>Gnathifera</taxon>
        <taxon>Rotifera</taxon>
        <taxon>Eurotatoria</taxon>
        <taxon>Bdelloidea</taxon>
        <taxon>Philodinida</taxon>
        <taxon>Philodinidae</taxon>
        <taxon>Rotaria</taxon>
    </lineage>
</organism>
<feature type="region of interest" description="Disordered" evidence="1">
    <location>
        <begin position="1"/>
        <end position="52"/>
    </location>
</feature>
<accession>A0A821A1J4</accession>
<dbReference type="EMBL" id="CAJOBG010065957">
    <property type="protein sequence ID" value="CAF4573659.1"/>
    <property type="molecule type" value="Genomic_DNA"/>
</dbReference>
<dbReference type="Proteomes" id="UP000663866">
    <property type="component" value="Unassembled WGS sequence"/>
</dbReference>
<sequence>STTETTTTTTTPTTSTTTTATTTTTTTATTSTATTATTTSTTTTTTTSPPCTKTPDTTGAIFSFATANIALTYTRYSYPFTASDSSSTVTFILTGDDGAKMHYWLLDDVSVNDTATNTNILVNG</sequence>
<name>A0A821A1J4_9BILA</name>
<reference evidence="3" key="1">
    <citation type="submission" date="2021-02" db="EMBL/GenBank/DDBJ databases">
        <authorList>
            <person name="Nowell W R."/>
        </authorList>
    </citation>
    <scope>NUCLEOTIDE SEQUENCE</scope>
</reference>
<gene>
    <name evidence="3" type="ORF">OVN521_LOCUS44156</name>
    <name evidence="2" type="ORF">WKI299_LOCUS18750</name>
</gene>
<comment type="caution">
    <text evidence="3">The sequence shown here is derived from an EMBL/GenBank/DDBJ whole genome shotgun (WGS) entry which is preliminary data.</text>
</comment>
<feature type="non-terminal residue" evidence="3">
    <location>
        <position position="1"/>
    </location>
</feature>
<dbReference type="Proteomes" id="UP000663856">
    <property type="component" value="Unassembled WGS sequence"/>
</dbReference>